<gene>
    <name evidence="1" type="ORF">GCM10007907_18350</name>
</gene>
<dbReference type="EMBL" id="BSOG01000002">
    <property type="protein sequence ID" value="GLR13045.1"/>
    <property type="molecule type" value="Genomic_DNA"/>
</dbReference>
<evidence type="ECO:0000313" key="2">
    <source>
        <dbReference type="Proteomes" id="UP001156706"/>
    </source>
</evidence>
<name>A0ABQ5YI59_9NEIS</name>
<reference evidence="2" key="1">
    <citation type="journal article" date="2019" name="Int. J. Syst. Evol. Microbiol.">
        <title>The Global Catalogue of Microorganisms (GCM) 10K type strain sequencing project: providing services to taxonomists for standard genome sequencing and annotation.</title>
        <authorList>
            <consortium name="The Broad Institute Genomics Platform"/>
            <consortium name="The Broad Institute Genome Sequencing Center for Infectious Disease"/>
            <person name="Wu L."/>
            <person name="Ma J."/>
        </authorList>
    </citation>
    <scope>NUCLEOTIDE SEQUENCE [LARGE SCALE GENOMIC DNA]</scope>
    <source>
        <strain evidence="2">NBRC 110044</strain>
    </source>
</reference>
<keyword evidence="2" id="KW-1185">Reference proteome</keyword>
<protein>
    <submittedName>
        <fullName evidence="1">Uncharacterized protein</fullName>
    </submittedName>
</protein>
<proteinExistence type="predicted"/>
<comment type="caution">
    <text evidence="1">The sequence shown here is derived from an EMBL/GenBank/DDBJ whole genome shotgun (WGS) entry which is preliminary data.</text>
</comment>
<evidence type="ECO:0000313" key="1">
    <source>
        <dbReference type="EMBL" id="GLR13045.1"/>
    </source>
</evidence>
<accession>A0ABQ5YI59</accession>
<organism evidence="1 2">
    <name type="scientific">Chitinimonas prasina</name>
    <dbReference type="NCBI Taxonomy" id="1434937"/>
    <lineage>
        <taxon>Bacteria</taxon>
        <taxon>Pseudomonadati</taxon>
        <taxon>Pseudomonadota</taxon>
        <taxon>Betaproteobacteria</taxon>
        <taxon>Neisseriales</taxon>
        <taxon>Chitinibacteraceae</taxon>
        <taxon>Chitinimonas</taxon>
    </lineage>
</organism>
<sequence length="51" mass="5581">MAAMQAIEVAYGQGTRPGRMKWDAAKYLHGVERMHSPWEEPAILLVGGLGV</sequence>
<dbReference type="Proteomes" id="UP001156706">
    <property type="component" value="Unassembled WGS sequence"/>
</dbReference>